<sequence length="72" mass="8136">MRLTDLLYKVYENTTVWIAEDPSNSEGIYFGPAKEITLHTAAAYEVVEVYPEHYPAIGNFVGITVIVKKMEV</sequence>
<dbReference type="EMBL" id="BK015575">
    <property type="protein sequence ID" value="DAE14126.1"/>
    <property type="molecule type" value="Genomic_DNA"/>
</dbReference>
<reference evidence="1" key="1">
    <citation type="journal article" date="2021" name="Proc. Natl. Acad. Sci. U.S.A.">
        <title>A Catalog of Tens of Thousands of Viruses from Human Metagenomes Reveals Hidden Associations with Chronic Diseases.</title>
        <authorList>
            <person name="Tisza M.J."/>
            <person name="Buck C.B."/>
        </authorList>
    </citation>
    <scope>NUCLEOTIDE SEQUENCE</scope>
    <source>
        <strain evidence="1">Ctlwr10</strain>
    </source>
</reference>
<name>A0A8S5Q474_9CAUD</name>
<accession>A0A8S5Q474</accession>
<protein>
    <submittedName>
        <fullName evidence="1">Uncharacterized protein</fullName>
    </submittedName>
</protein>
<proteinExistence type="predicted"/>
<organism evidence="1">
    <name type="scientific">Caudovirales sp. ctlwr10</name>
    <dbReference type="NCBI Taxonomy" id="2825771"/>
    <lineage>
        <taxon>Viruses</taxon>
        <taxon>Duplodnaviria</taxon>
        <taxon>Heunggongvirae</taxon>
        <taxon>Uroviricota</taxon>
        <taxon>Caudoviricetes</taxon>
    </lineage>
</organism>
<evidence type="ECO:0000313" key="1">
    <source>
        <dbReference type="EMBL" id="DAE14126.1"/>
    </source>
</evidence>